<dbReference type="PROSITE" id="PS50005">
    <property type="entry name" value="TPR"/>
    <property type="match status" value="1"/>
</dbReference>
<sequence length="335" mass="38322">MTSKILSLTLILFSINLIANESNLSNEIAVLKQSFEQKKYQTVIDKIEAGKNTSLEKSLLLSQSYYRSNKLDIAENIITPLLKLNLNHSKTNYVYASIMAAQAQNSIFSALSYAKKALDGFKKALQLEPTNLNYLSALMQFYIKAPSIAGGDMAEGKKLVEQITKLDAREGFDAQLAYFMQDDNEDALEELFNKGLKQYPDDIALHVAIGHTYWSDKELEKAQKYFIKASQFPLAINKKTNKIEQYEIDNHLEALYFSGRIATETKEKLDIGITALENYIKQVNTPNDSYYQWAHFRLAQLYKLNKQPDKANTYFNWAYNNATDNKLKRKAKKQI</sequence>
<feature type="signal peptide" evidence="2">
    <location>
        <begin position="1"/>
        <end position="19"/>
    </location>
</feature>
<dbReference type="OrthoDB" id="192575at2"/>
<dbReference type="Proteomes" id="UP000198862">
    <property type="component" value="Unassembled WGS sequence"/>
</dbReference>
<evidence type="ECO:0000256" key="1">
    <source>
        <dbReference type="PROSITE-ProRule" id="PRU00339"/>
    </source>
</evidence>
<dbReference type="InterPro" id="IPR011990">
    <property type="entry name" value="TPR-like_helical_dom_sf"/>
</dbReference>
<keyword evidence="1" id="KW-0802">TPR repeat</keyword>
<evidence type="ECO:0000313" key="3">
    <source>
        <dbReference type="EMBL" id="SFD28517.1"/>
    </source>
</evidence>
<accession>A0A1I1R2T1</accession>
<feature type="repeat" description="TPR" evidence="1">
    <location>
        <begin position="98"/>
        <end position="131"/>
    </location>
</feature>
<dbReference type="InterPro" id="IPR019734">
    <property type="entry name" value="TPR_rpt"/>
</dbReference>
<gene>
    <name evidence="3" type="ORF">SAMN02745724_04082</name>
</gene>
<keyword evidence="2" id="KW-0732">Signal</keyword>
<dbReference type="SUPFAM" id="SSF48452">
    <property type="entry name" value="TPR-like"/>
    <property type="match status" value="2"/>
</dbReference>
<evidence type="ECO:0000256" key="2">
    <source>
        <dbReference type="SAM" id="SignalP"/>
    </source>
</evidence>
<dbReference type="Gene3D" id="1.25.40.10">
    <property type="entry name" value="Tetratricopeptide repeat domain"/>
    <property type="match status" value="2"/>
</dbReference>
<evidence type="ECO:0000313" key="4">
    <source>
        <dbReference type="Proteomes" id="UP000198862"/>
    </source>
</evidence>
<protein>
    <recommendedName>
        <fullName evidence="5">Tetratricopeptide repeat-containing protein</fullName>
    </recommendedName>
</protein>
<name>A0A1I1R2T1_9GAMM</name>
<feature type="chain" id="PRO_5011692788" description="Tetratricopeptide repeat-containing protein" evidence="2">
    <location>
        <begin position="20"/>
        <end position="335"/>
    </location>
</feature>
<organism evidence="3 4">
    <name type="scientific">Pseudoalteromonas denitrificans DSM 6059</name>
    <dbReference type="NCBI Taxonomy" id="1123010"/>
    <lineage>
        <taxon>Bacteria</taxon>
        <taxon>Pseudomonadati</taxon>
        <taxon>Pseudomonadota</taxon>
        <taxon>Gammaproteobacteria</taxon>
        <taxon>Alteromonadales</taxon>
        <taxon>Pseudoalteromonadaceae</taxon>
        <taxon>Pseudoalteromonas</taxon>
    </lineage>
</organism>
<evidence type="ECO:0008006" key="5">
    <source>
        <dbReference type="Google" id="ProtNLM"/>
    </source>
</evidence>
<proteinExistence type="predicted"/>
<keyword evidence="4" id="KW-1185">Reference proteome</keyword>
<dbReference type="AlphaFoldDB" id="A0A1I1R2T1"/>
<dbReference type="STRING" id="1123010.SAMN02745724_04082"/>
<dbReference type="EMBL" id="FOLO01000046">
    <property type="protein sequence ID" value="SFD28517.1"/>
    <property type="molecule type" value="Genomic_DNA"/>
</dbReference>
<reference evidence="3 4" key="1">
    <citation type="submission" date="2016-10" db="EMBL/GenBank/DDBJ databases">
        <authorList>
            <person name="de Groot N.N."/>
        </authorList>
    </citation>
    <scope>NUCLEOTIDE SEQUENCE [LARGE SCALE GENOMIC DNA]</scope>
    <source>
        <strain evidence="3 4">DSM 6059</strain>
    </source>
</reference>
<dbReference type="RefSeq" id="WP_091989018.1">
    <property type="nucleotide sequence ID" value="NZ_FOLO01000046.1"/>
</dbReference>